<dbReference type="GO" id="GO:0016987">
    <property type="term" value="F:sigma factor activity"/>
    <property type="evidence" value="ECO:0007669"/>
    <property type="project" value="UniProtKB-KW"/>
</dbReference>
<dbReference type="SUPFAM" id="SSF88946">
    <property type="entry name" value="Sigma2 domain of RNA polymerase sigma factors"/>
    <property type="match status" value="1"/>
</dbReference>
<dbReference type="InterPro" id="IPR013325">
    <property type="entry name" value="RNA_pol_sigma_r2"/>
</dbReference>
<dbReference type="SUPFAM" id="SSF88659">
    <property type="entry name" value="Sigma3 and sigma4 domains of RNA polymerase sigma factors"/>
    <property type="match status" value="1"/>
</dbReference>
<keyword evidence="3" id="KW-0731">Sigma factor</keyword>
<keyword evidence="8" id="KW-1185">Reference proteome</keyword>
<protein>
    <submittedName>
        <fullName evidence="7">Sigma-70 family RNA polymerase sigma factor</fullName>
    </submittedName>
</protein>
<dbReference type="InterPro" id="IPR014284">
    <property type="entry name" value="RNA_pol_sigma-70_dom"/>
</dbReference>
<proteinExistence type="inferred from homology"/>
<evidence type="ECO:0000256" key="2">
    <source>
        <dbReference type="ARBA" id="ARBA00023015"/>
    </source>
</evidence>
<dbReference type="InterPro" id="IPR036388">
    <property type="entry name" value="WH-like_DNA-bd_sf"/>
</dbReference>
<name>A0A4R5W0R0_9BURK</name>
<dbReference type="InterPro" id="IPR007627">
    <property type="entry name" value="RNA_pol_sigma70_r2"/>
</dbReference>
<feature type="domain" description="RNA polymerase sigma factor 70 region 4 type 2" evidence="6">
    <location>
        <begin position="119"/>
        <end position="170"/>
    </location>
</feature>
<dbReference type="Pfam" id="PF08281">
    <property type="entry name" value="Sigma70_r4_2"/>
    <property type="match status" value="1"/>
</dbReference>
<evidence type="ECO:0000259" key="5">
    <source>
        <dbReference type="Pfam" id="PF04542"/>
    </source>
</evidence>
<evidence type="ECO:0000259" key="6">
    <source>
        <dbReference type="Pfam" id="PF08281"/>
    </source>
</evidence>
<evidence type="ECO:0000256" key="4">
    <source>
        <dbReference type="ARBA" id="ARBA00023163"/>
    </source>
</evidence>
<dbReference type="Gene3D" id="1.10.10.10">
    <property type="entry name" value="Winged helix-like DNA-binding domain superfamily/Winged helix DNA-binding domain"/>
    <property type="match status" value="1"/>
</dbReference>
<organism evidence="7 8">
    <name type="scientific">Sapientia aquatica</name>
    <dbReference type="NCBI Taxonomy" id="1549640"/>
    <lineage>
        <taxon>Bacteria</taxon>
        <taxon>Pseudomonadati</taxon>
        <taxon>Pseudomonadota</taxon>
        <taxon>Betaproteobacteria</taxon>
        <taxon>Burkholderiales</taxon>
        <taxon>Oxalobacteraceae</taxon>
        <taxon>Sapientia</taxon>
    </lineage>
</organism>
<dbReference type="NCBIfam" id="TIGR02937">
    <property type="entry name" value="sigma70-ECF"/>
    <property type="match status" value="1"/>
</dbReference>
<dbReference type="InterPro" id="IPR013249">
    <property type="entry name" value="RNA_pol_sigma70_r4_t2"/>
</dbReference>
<evidence type="ECO:0000313" key="7">
    <source>
        <dbReference type="EMBL" id="TDK64562.1"/>
    </source>
</evidence>
<feature type="domain" description="RNA polymerase sigma-70 region 2" evidence="5">
    <location>
        <begin position="15"/>
        <end position="82"/>
    </location>
</feature>
<evidence type="ECO:0000313" key="8">
    <source>
        <dbReference type="Proteomes" id="UP000294829"/>
    </source>
</evidence>
<sequence length="180" mass="20542">MRNTANKDAQSFRQLYELTSPKLFGFVLRILIKHEWAEEALQESFVSIWNNAANYQSSLAAPMTWMTTIVRNKAFDILRRHNSALDIDGTTIDQEITENMESAAHTPPESLQLTQGAHELARCFKGLEGLQRQSIVLAYYHDFSHSEIAGQLQLPIGTVKTWIRRGLERLRLCLSKPEQA</sequence>
<dbReference type="CDD" id="cd06171">
    <property type="entry name" value="Sigma70_r4"/>
    <property type="match status" value="1"/>
</dbReference>
<dbReference type="EMBL" id="SMYL01000007">
    <property type="protein sequence ID" value="TDK64562.1"/>
    <property type="molecule type" value="Genomic_DNA"/>
</dbReference>
<dbReference type="GO" id="GO:0006352">
    <property type="term" value="P:DNA-templated transcription initiation"/>
    <property type="evidence" value="ECO:0007669"/>
    <property type="project" value="InterPro"/>
</dbReference>
<evidence type="ECO:0000256" key="3">
    <source>
        <dbReference type="ARBA" id="ARBA00023082"/>
    </source>
</evidence>
<keyword evidence="4" id="KW-0804">Transcription</keyword>
<dbReference type="OrthoDB" id="9784272at2"/>
<dbReference type="Gene3D" id="1.10.1740.10">
    <property type="match status" value="1"/>
</dbReference>
<dbReference type="InterPro" id="IPR013324">
    <property type="entry name" value="RNA_pol_sigma_r3/r4-like"/>
</dbReference>
<dbReference type="AlphaFoldDB" id="A0A4R5W0R0"/>
<dbReference type="GO" id="GO:0003677">
    <property type="term" value="F:DNA binding"/>
    <property type="evidence" value="ECO:0007669"/>
    <property type="project" value="InterPro"/>
</dbReference>
<gene>
    <name evidence="7" type="ORF">E2I14_13765</name>
</gene>
<dbReference type="Proteomes" id="UP000294829">
    <property type="component" value="Unassembled WGS sequence"/>
</dbReference>
<reference evidence="7 8" key="1">
    <citation type="submission" date="2019-03" db="EMBL/GenBank/DDBJ databases">
        <title>Sapientia aquatica gen. nov., sp. nov., isolated from a crater lake.</title>
        <authorList>
            <person name="Felfoldi T."/>
            <person name="Szabo A."/>
            <person name="Toth E."/>
            <person name="Schumann P."/>
            <person name="Keki Z."/>
            <person name="Marialigeti K."/>
            <person name="Mathe I."/>
        </authorList>
    </citation>
    <scope>NUCLEOTIDE SEQUENCE [LARGE SCALE GENOMIC DNA]</scope>
    <source>
        <strain evidence="7 8">SA-152</strain>
    </source>
</reference>
<evidence type="ECO:0000256" key="1">
    <source>
        <dbReference type="ARBA" id="ARBA00010641"/>
    </source>
</evidence>
<comment type="caution">
    <text evidence="7">The sequence shown here is derived from an EMBL/GenBank/DDBJ whole genome shotgun (WGS) entry which is preliminary data.</text>
</comment>
<accession>A0A4R5W0R0</accession>
<dbReference type="InterPro" id="IPR039425">
    <property type="entry name" value="RNA_pol_sigma-70-like"/>
</dbReference>
<dbReference type="PANTHER" id="PTHR43133:SF62">
    <property type="entry name" value="RNA POLYMERASE SIGMA FACTOR SIGZ"/>
    <property type="match status" value="1"/>
</dbReference>
<comment type="similarity">
    <text evidence="1">Belongs to the sigma-70 factor family. ECF subfamily.</text>
</comment>
<dbReference type="PANTHER" id="PTHR43133">
    <property type="entry name" value="RNA POLYMERASE ECF-TYPE SIGMA FACTO"/>
    <property type="match status" value="1"/>
</dbReference>
<keyword evidence="2" id="KW-0805">Transcription regulation</keyword>
<dbReference type="Pfam" id="PF04542">
    <property type="entry name" value="Sigma70_r2"/>
    <property type="match status" value="1"/>
</dbReference>